<dbReference type="EMBL" id="CP015106">
    <property type="protein sequence ID" value="ASJ14385.1"/>
    <property type="molecule type" value="Genomic_DNA"/>
</dbReference>
<evidence type="ECO:0000313" key="4">
    <source>
        <dbReference type="Proteomes" id="UP000250085"/>
    </source>
</evidence>
<dbReference type="Pfam" id="PF04434">
    <property type="entry name" value="SWIM"/>
    <property type="match status" value="1"/>
</dbReference>
<dbReference type="RefSeq" id="WP_088866546.1">
    <property type="nucleotide sequence ID" value="NZ_CP015106.1"/>
</dbReference>
<dbReference type="KEGG" id="trl:A3L10_04245"/>
<keyword evidence="1" id="KW-0863">Zinc-finger</keyword>
<evidence type="ECO:0000259" key="2">
    <source>
        <dbReference type="PROSITE" id="PS50966"/>
    </source>
</evidence>
<keyword evidence="4" id="KW-1185">Reference proteome</keyword>
<dbReference type="GO" id="GO:0008270">
    <property type="term" value="F:zinc ion binding"/>
    <property type="evidence" value="ECO:0007669"/>
    <property type="project" value="UniProtKB-KW"/>
</dbReference>
<keyword evidence="1" id="KW-0862">Zinc</keyword>
<gene>
    <name evidence="3" type="ORF">A3L10_04245</name>
</gene>
<dbReference type="Proteomes" id="UP000250085">
    <property type="component" value="Chromosome"/>
</dbReference>
<feature type="domain" description="SWIM-type" evidence="2">
    <location>
        <begin position="38"/>
        <end position="70"/>
    </location>
</feature>
<evidence type="ECO:0000256" key="1">
    <source>
        <dbReference type="PROSITE-ProRule" id="PRU00325"/>
    </source>
</evidence>
<proteinExistence type="predicted"/>
<sequence length="186" mass="21294">MDERTLKKGERYYKAGKVLWVVKHGNRLFSKVLGTYPYYVELDLSTGENHCTCPLGGDCKHVAATMKAYDAGFYFESFDKHAELFPEAIAMEFLAEVPELALDVTLKELRFSLSTDESGSEVAKLFRRALKLVEMTGKMEALHVLEEILAEYKHVFSDYELSAKLEDELRTLLLNRDIKEKENKGK</sequence>
<dbReference type="PROSITE" id="PS50966">
    <property type="entry name" value="ZF_SWIM"/>
    <property type="match status" value="1"/>
</dbReference>
<dbReference type="AlphaFoldDB" id="A0A2Z2MWX1"/>
<evidence type="ECO:0000313" key="3">
    <source>
        <dbReference type="EMBL" id="ASJ14385.1"/>
    </source>
</evidence>
<dbReference type="GeneID" id="33328031"/>
<dbReference type="OrthoDB" id="41163at2157"/>
<dbReference type="InterPro" id="IPR007527">
    <property type="entry name" value="Znf_SWIM"/>
</dbReference>
<accession>A0A2Z2MWX1</accession>
<keyword evidence="1" id="KW-0479">Metal-binding</keyword>
<protein>
    <recommendedName>
        <fullName evidence="2">SWIM-type domain-containing protein</fullName>
    </recommendedName>
</protein>
<organism evidence="3 4">
    <name type="scientific">Thermococcus radiotolerans</name>
    <dbReference type="NCBI Taxonomy" id="187880"/>
    <lineage>
        <taxon>Archaea</taxon>
        <taxon>Methanobacteriati</taxon>
        <taxon>Methanobacteriota</taxon>
        <taxon>Thermococci</taxon>
        <taxon>Thermococcales</taxon>
        <taxon>Thermococcaceae</taxon>
        <taxon>Thermococcus</taxon>
    </lineage>
</organism>
<name>A0A2Z2MWX1_9EURY</name>
<reference evidence="3 4" key="1">
    <citation type="submission" date="2016-04" db="EMBL/GenBank/DDBJ databases">
        <title>Complete genome sequence of Thermococcus radiotolerans type strain EJ2.</title>
        <authorList>
            <person name="Oger P.M."/>
        </authorList>
    </citation>
    <scope>NUCLEOTIDE SEQUENCE [LARGE SCALE GENOMIC DNA]</scope>
    <source>
        <strain evidence="3 4">EJ2</strain>
    </source>
</reference>